<dbReference type="OrthoDB" id="9806701at2"/>
<keyword evidence="2" id="KW-0732">Signal</keyword>
<dbReference type="PANTHER" id="PTHR11069">
    <property type="entry name" value="GLUCOSYLCERAMIDASE"/>
    <property type="match status" value="1"/>
</dbReference>
<dbReference type="SUPFAM" id="SSF51445">
    <property type="entry name" value="(Trans)glycosidases"/>
    <property type="match status" value="1"/>
</dbReference>
<sequence>MTATAPTWVVTTETQPWTTPAAPVEVGPADVFPEVLVRLDAPAQEVEGFGVCFNELGWTSLSRLTEEERAGIMREIFSPEGANASVCRMPVGANDFAVDWYSYDETEGDHELADFSIAHDEATLVPFIKAAQAVRPDLRLWASPWCPPTWMKTNRHYACAVPNPAAAQARYDNGLTPERAIAEGTDGFVLTEENLDTYARYFGAFIDAYRERGIDVFMVMPQNEFNSDQVFPSCTWTPAGLVALLRRLVPEMESRGVEVFLGTMERPDPRLVEEVLADPVIGDRLGGVAFQWAGKAAVPFVHHDHPDLKIYQSEQECGDGKNDWRYARYAWTMMRHYFTHGATVYSYWNLALDAGGVSRWGWSQNSLVTVDPQTGGFTFNHEYYVLKHLSHFVAPGARAVPTLSYTGYENVLAFANPDGSVVLAAQNDMGLPMPISFGVGDRLVRLTLPADSISTVLLPAG</sequence>
<dbReference type="PRINTS" id="PR00843">
    <property type="entry name" value="GLHYDRLASE30"/>
</dbReference>
<dbReference type="InterPro" id="IPR013780">
    <property type="entry name" value="Glyco_hydro_b"/>
</dbReference>
<dbReference type="Pfam" id="PF17189">
    <property type="entry name" value="Glyco_hydro_30C"/>
    <property type="match status" value="1"/>
</dbReference>
<keyword evidence="3 4" id="KW-0378">Hydrolase</keyword>
<evidence type="ECO:0000256" key="2">
    <source>
        <dbReference type="ARBA" id="ARBA00022729"/>
    </source>
</evidence>
<dbReference type="EMBL" id="LR134350">
    <property type="protein sequence ID" value="VEG28814.1"/>
    <property type="molecule type" value="Genomic_DNA"/>
</dbReference>
<dbReference type="KEGG" id="ahw:NCTC11636_01734"/>
<evidence type="ECO:0000259" key="6">
    <source>
        <dbReference type="Pfam" id="PF17189"/>
    </source>
</evidence>
<dbReference type="InterPro" id="IPR033453">
    <property type="entry name" value="Glyco_hydro_30_TIM-barrel"/>
</dbReference>
<dbReference type="PANTHER" id="PTHR11069:SF23">
    <property type="entry name" value="LYSOSOMAL ACID GLUCOSYLCERAMIDASE"/>
    <property type="match status" value="1"/>
</dbReference>
<evidence type="ECO:0000256" key="1">
    <source>
        <dbReference type="ARBA" id="ARBA00005382"/>
    </source>
</evidence>
<reference evidence="7 8" key="1">
    <citation type="submission" date="2018-12" db="EMBL/GenBank/DDBJ databases">
        <authorList>
            <consortium name="Pathogen Informatics"/>
        </authorList>
    </citation>
    <scope>NUCLEOTIDE SEQUENCE [LARGE SCALE GENOMIC DNA]</scope>
    <source>
        <strain evidence="7 8">NCTC11636</strain>
    </source>
</reference>
<dbReference type="RefSeq" id="WP_126382764.1">
    <property type="nucleotide sequence ID" value="NZ_LR134350.1"/>
</dbReference>
<evidence type="ECO:0000313" key="8">
    <source>
        <dbReference type="Proteomes" id="UP000266895"/>
    </source>
</evidence>
<organism evidence="7 8">
    <name type="scientific">Actinomyces howellii</name>
    <dbReference type="NCBI Taxonomy" id="52771"/>
    <lineage>
        <taxon>Bacteria</taxon>
        <taxon>Bacillati</taxon>
        <taxon>Actinomycetota</taxon>
        <taxon>Actinomycetes</taxon>
        <taxon>Actinomycetales</taxon>
        <taxon>Actinomycetaceae</taxon>
        <taxon>Actinomyces</taxon>
    </lineage>
</organism>
<proteinExistence type="inferred from homology"/>
<feature type="domain" description="Glycosyl hydrolase family 30 TIM-barrel" evidence="5">
    <location>
        <begin position="46"/>
        <end position="157"/>
    </location>
</feature>
<dbReference type="GO" id="GO:0004348">
    <property type="term" value="F:glucosylceramidase activity"/>
    <property type="evidence" value="ECO:0007669"/>
    <property type="project" value="InterPro"/>
</dbReference>
<dbReference type="InterPro" id="IPR001139">
    <property type="entry name" value="Glyco_hydro_30"/>
</dbReference>
<comment type="similarity">
    <text evidence="1 4">Belongs to the glycosyl hydrolase 30 family.</text>
</comment>
<dbReference type="Pfam" id="PF02055">
    <property type="entry name" value="Glyco_hydro_30"/>
    <property type="match status" value="2"/>
</dbReference>
<dbReference type="AlphaFoldDB" id="A0A448HI33"/>
<evidence type="ECO:0000256" key="3">
    <source>
        <dbReference type="ARBA" id="ARBA00022801"/>
    </source>
</evidence>
<keyword evidence="4" id="KW-0326">Glycosidase</keyword>
<protein>
    <submittedName>
        <fullName evidence="7">O-Glycosyl hydrolase</fullName>
    </submittedName>
</protein>
<keyword evidence="8" id="KW-1185">Reference proteome</keyword>
<dbReference type="Proteomes" id="UP000266895">
    <property type="component" value="Chromosome"/>
</dbReference>
<dbReference type="InterPro" id="IPR017853">
    <property type="entry name" value="GH"/>
</dbReference>
<dbReference type="Gene3D" id="2.60.40.1180">
    <property type="entry name" value="Golgi alpha-mannosidase II"/>
    <property type="match status" value="1"/>
</dbReference>
<accession>A0A448HI33</accession>
<dbReference type="GO" id="GO:0006680">
    <property type="term" value="P:glucosylceramide catabolic process"/>
    <property type="evidence" value="ECO:0007669"/>
    <property type="project" value="TreeGrafter"/>
</dbReference>
<evidence type="ECO:0000313" key="7">
    <source>
        <dbReference type="EMBL" id="VEG28814.1"/>
    </source>
</evidence>
<evidence type="ECO:0000256" key="4">
    <source>
        <dbReference type="RuleBase" id="RU361188"/>
    </source>
</evidence>
<dbReference type="GO" id="GO:0016020">
    <property type="term" value="C:membrane"/>
    <property type="evidence" value="ECO:0007669"/>
    <property type="project" value="GOC"/>
</dbReference>
<feature type="domain" description="Glycosyl hydrolase family 30 TIM-barrel" evidence="5">
    <location>
        <begin position="196"/>
        <end position="393"/>
    </location>
</feature>
<dbReference type="InterPro" id="IPR033452">
    <property type="entry name" value="GH30_C"/>
</dbReference>
<name>A0A448HI33_9ACTO</name>
<dbReference type="Gene3D" id="3.20.20.80">
    <property type="entry name" value="Glycosidases"/>
    <property type="match status" value="1"/>
</dbReference>
<feature type="domain" description="Glycosyl hydrolase family 30 beta sandwich" evidence="6">
    <location>
        <begin position="411"/>
        <end position="456"/>
    </location>
</feature>
<evidence type="ECO:0000259" key="5">
    <source>
        <dbReference type="Pfam" id="PF02055"/>
    </source>
</evidence>
<gene>
    <name evidence="7" type="ORF">NCTC11636_01734</name>
</gene>